<name>A0AA35CJ27_9FIRM</name>
<feature type="transmembrane region" description="Helical" evidence="1">
    <location>
        <begin position="956"/>
        <end position="975"/>
    </location>
</feature>
<dbReference type="AlphaFoldDB" id="A0AA35CJ27"/>
<feature type="transmembrane region" description="Helical" evidence="1">
    <location>
        <begin position="335"/>
        <end position="351"/>
    </location>
</feature>
<dbReference type="InterPro" id="IPR027463">
    <property type="entry name" value="AcrB_DN_DC_subdom"/>
</dbReference>
<evidence type="ECO:0000313" key="3">
    <source>
        <dbReference type="Proteomes" id="UP001163687"/>
    </source>
</evidence>
<dbReference type="Gene3D" id="3.30.70.1320">
    <property type="entry name" value="Multidrug efflux transporter AcrB pore domain like"/>
    <property type="match status" value="1"/>
</dbReference>
<feature type="transmembrane region" description="Helical" evidence="1">
    <location>
        <begin position="462"/>
        <end position="485"/>
    </location>
</feature>
<feature type="transmembrane region" description="Helical" evidence="1">
    <location>
        <begin position="532"/>
        <end position="551"/>
    </location>
</feature>
<keyword evidence="1" id="KW-1133">Transmembrane helix</keyword>
<dbReference type="SUPFAM" id="SSF82693">
    <property type="entry name" value="Multidrug efflux transporter AcrB pore domain, PN1, PN2, PC1 and PC2 subdomains"/>
    <property type="match status" value="3"/>
</dbReference>
<feature type="transmembrane region" description="Helical" evidence="1">
    <location>
        <begin position="910"/>
        <end position="935"/>
    </location>
</feature>
<dbReference type="Gene3D" id="3.30.70.1440">
    <property type="entry name" value="Multidrug efflux transporter AcrB pore domain"/>
    <property type="match status" value="1"/>
</dbReference>
<feature type="transmembrane region" description="Helical" evidence="1">
    <location>
        <begin position="358"/>
        <end position="378"/>
    </location>
</feature>
<feature type="transmembrane region" description="Helical" evidence="1">
    <location>
        <begin position="854"/>
        <end position="872"/>
    </location>
</feature>
<dbReference type="Proteomes" id="UP001163687">
    <property type="component" value="Chromosome"/>
</dbReference>
<dbReference type="RefSeq" id="WP_264843395.1">
    <property type="nucleotide sequence ID" value="NZ_AP025628.1"/>
</dbReference>
<dbReference type="SUPFAM" id="SSF82866">
    <property type="entry name" value="Multidrug efflux transporter AcrB transmembrane domain"/>
    <property type="match status" value="2"/>
</dbReference>
<feature type="transmembrane region" description="Helical" evidence="1">
    <location>
        <begin position="430"/>
        <end position="450"/>
    </location>
</feature>
<organism evidence="2 3">
    <name type="scientific">Caldinitratiruptor microaerophilus</name>
    <dbReference type="NCBI Taxonomy" id="671077"/>
    <lineage>
        <taxon>Bacteria</taxon>
        <taxon>Bacillati</taxon>
        <taxon>Bacillota</taxon>
        <taxon>Clostridia</taxon>
        <taxon>Eubacteriales</taxon>
        <taxon>Symbiobacteriaceae</taxon>
        <taxon>Caldinitratiruptor</taxon>
    </lineage>
</organism>
<keyword evidence="1" id="KW-0812">Transmembrane</keyword>
<dbReference type="SUPFAM" id="SSF82714">
    <property type="entry name" value="Multidrug efflux transporter AcrB TolC docking domain, DN and DC subdomains"/>
    <property type="match status" value="2"/>
</dbReference>
<protein>
    <submittedName>
        <fullName evidence="2">Multidrug ABC transporter</fullName>
    </submittedName>
</protein>
<reference evidence="2" key="1">
    <citation type="submission" date="2022-03" db="EMBL/GenBank/DDBJ databases">
        <title>Complete genome sequence of Caldinitratiruptor microaerophilus.</title>
        <authorList>
            <person name="Mukaiyama R."/>
            <person name="Nishiyama T."/>
            <person name="Ueda K."/>
        </authorList>
    </citation>
    <scope>NUCLEOTIDE SEQUENCE</scope>
    <source>
        <strain evidence="2">JCM 16183</strain>
    </source>
</reference>
<dbReference type="GO" id="GO:0042910">
    <property type="term" value="F:xenobiotic transmembrane transporter activity"/>
    <property type="evidence" value="ECO:0007669"/>
    <property type="project" value="TreeGrafter"/>
</dbReference>
<dbReference type="PANTHER" id="PTHR32063:SF0">
    <property type="entry name" value="SWARMING MOTILITY PROTEIN SWRC"/>
    <property type="match status" value="1"/>
</dbReference>
<sequence length="1038" mass="112195">MSWARFSLRHPVPAIVFFLVALVVGFVSYTRLAVDLYPAMEFPMAVVVAEYEGAGPQEVESLVTRPLEEALGTTPGLKKIRSWSSEGTSFVLAEFNWGTDMDFATLQMRERIDRVRGFLPDEVKSPLVFKMDPQSIPVLVIGLTGSQDLAELKRIAEDDIKPILERQDGVASVNVTGGVDREIQVLVDPARLHAAGVSIPQVAQALATDNLNLPGGDVREGQLRLLVRSIGQFRSVDDIRDLRLLTPRGQVVRLGDIAEVKDTFAEARSKTWVNGSPSVSLSVLKQSGANSVQVARRVKETLEELSRTLPGGIQAHVLLDQSRYILDSLNGVRDSAVQGGLLAIVILYLFLRHFRATLAVGLAIPISIVVTFGALYLGGVTLNMMSLGGLSMGVGMLVDNAIVVLENIFRHKQKEGKDPHRAAEEGAGEVTLAVVASTLTTVCVFLPIVFIQGLAKQYFQELALAVTFSLMASLAVSLTLVPLMASRLLADRPGRTPGEPPRLSRWIGRVWDRLDAAYARLLAWALQHRKSVVAIAVGAFVLAGALVPLVGVEFIPKMDTSEFQVSIELPNGTRLEETERVAHQVEAIVRTIPEVRTIYTSVGSSGSAFDRSTASNVAGIYALLVRPHERDRSLDEIMDEVRTRTRSIAGATIRVQLSGALGPGGSPVEVQIKGEDLDVLKSLAARVEAEVARVPGTREVKSSVTRGLPEVQVVVDRRRAADLGLSAAQIAQVVQTAVRGTVATRYRVGGNEYDIRVRAAEPAREDLEALGNLYVPTPRGEQVPLREVAQLVRATGPTSVNREDQARVVSVTAQLFGRDLGSAMAEIRQRLAALPLPPGYSIDYGGQSREMADAFSGLSQALALATVLVYLVMAAQFESFLHPLVIMFSVPFAFAGAVYALAVTGRSLDIAGMLGVIMLVGIVVNNAIVLIDYVNQLRRRGLTREEAILRAGPTRLRPVLMTTLTTVLGLLPLALGLGEGTDQQAPMATVVMGGLIFSTLLTLVFVPTVYTILEDALQARWVRRLLPVRPRPAAHTGD</sequence>
<dbReference type="Gene3D" id="1.20.1640.10">
    <property type="entry name" value="Multidrug efflux transporter AcrB transmembrane domain"/>
    <property type="match status" value="2"/>
</dbReference>
<dbReference type="GO" id="GO:0005886">
    <property type="term" value="C:plasma membrane"/>
    <property type="evidence" value="ECO:0007669"/>
    <property type="project" value="TreeGrafter"/>
</dbReference>
<dbReference type="InterPro" id="IPR001036">
    <property type="entry name" value="Acrflvin-R"/>
</dbReference>
<feature type="transmembrane region" description="Helical" evidence="1">
    <location>
        <begin position="987"/>
        <end position="1013"/>
    </location>
</feature>
<keyword evidence="1" id="KW-0472">Membrane</keyword>
<feature type="transmembrane region" description="Helical" evidence="1">
    <location>
        <begin position="884"/>
        <end position="904"/>
    </location>
</feature>
<dbReference type="PRINTS" id="PR00702">
    <property type="entry name" value="ACRIFLAVINRP"/>
</dbReference>
<evidence type="ECO:0000256" key="1">
    <source>
        <dbReference type="SAM" id="Phobius"/>
    </source>
</evidence>
<accession>A0AA35CJ27</accession>
<gene>
    <name evidence="2" type="ORF">caldi_03630</name>
</gene>
<keyword evidence="3" id="KW-1185">Reference proteome</keyword>
<dbReference type="Gene3D" id="3.30.70.1430">
    <property type="entry name" value="Multidrug efflux transporter AcrB pore domain"/>
    <property type="match status" value="2"/>
</dbReference>
<dbReference type="Gene3D" id="3.30.2090.10">
    <property type="entry name" value="Multidrug efflux transporter AcrB TolC docking domain, DN and DC subdomains"/>
    <property type="match status" value="2"/>
</dbReference>
<dbReference type="EMBL" id="AP025628">
    <property type="protein sequence ID" value="BDG59273.1"/>
    <property type="molecule type" value="Genomic_DNA"/>
</dbReference>
<feature type="transmembrane region" description="Helical" evidence="1">
    <location>
        <begin position="390"/>
        <end position="409"/>
    </location>
</feature>
<proteinExistence type="predicted"/>
<dbReference type="Pfam" id="PF00873">
    <property type="entry name" value="ACR_tran"/>
    <property type="match status" value="1"/>
</dbReference>
<dbReference type="KEGG" id="cmic:caldi_03630"/>
<dbReference type="PANTHER" id="PTHR32063">
    <property type="match status" value="1"/>
</dbReference>
<evidence type="ECO:0000313" key="2">
    <source>
        <dbReference type="EMBL" id="BDG59273.1"/>
    </source>
</evidence>